<dbReference type="WBParaSite" id="NBR_0000285601-mRNA-1">
    <property type="protein sequence ID" value="NBR_0000285601-mRNA-1"/>
    <property type="gene ID" value="NBR_0000285601"/>
</dbReference>
<evidence type="ECO:0000313" key="2">
    <source>
        <dbReference type="Proteomes" id="UP000271162"/>
    </source>
</evidence>
<dbReference type="AlphaFoldDB" id="A0A0N4XK04"/>
<evidence type="ECO:0000313" key="1">
    <source>
        <dbReference type="EMBL" id="VDL66446.1"/>
    </source>
</evidence>
<keyword evidence="2" id="KW-1185">Reference proteome</keyword>
<reference evidence="3" key="1">
    <citation type="submission" date="2017-02" db="UniProtKB">
        <authorList>
            <consortium name="WormBaseParasite"/>
        </authorList>
    </citation>
    <scope>IDENTIFICATION</scope>
</reference>
<protein>
    <submittedName>
        <fullName evidence="3">Apt1 domain-containing protein</fullName>
    </submittedName>
</protein>
<dbReference type="Proteomes" id="UP000271162">
    <property type="component" value="Unassembled WGS sequence"/>
</dbReference>
<sequence>MVLVFKAVVSVTKTQEPISNLVSVLSSSPCKGEPRPAVEKKSSNVVADDVKQEKPIVYYAITQGQPSSYRYFMRWRPSPMARSRRIKCVEDSEPISSETDSDEVVELNEFQHAHDRRLCLGDFISNQKQTYPVERRRIRNNRSSAPKAASLECSELELKKPFQLIDISAVSRMPSTFIHVDLNLESWANFNFVEQVDALKNVFTVRWLDVHYQRALVDVTSVLPWSKNTGELHLNTTTVSPKGDFDEEAFKTYINRCHLSDVRDLIGATIRLLEKWRKQTIPPIDGKEQLIQKKEYLPMFNAPGFPLAQRLTMDYMANILREETQRQHDQSSDAFDIITLK</sequence>
<dbReference type="EMBL" id="UYSL01003687">
    <property type="protein sequence ID" value="VDL66446.1"/>
    <property type="molecule type" value="Genomic_DNA"/>
</dbReference>
<proteinExistence type="predicted"/>
<reference evidence="1 2" key="2">
    <citation type="submission" date="2018-11" db="EMBL/GenBank/DDBJ databases">
        <authorList>
            <consortium name="Pathogen Informatics"/>
        </authorList>
    </citation>
    <scope>NUCLEOTIDE SEQUENCE [LARGE SCALE GENOMIC DNA]</scope>
</reference>
<evidence type="ECO:0000313" key="3">
    <source>
        <dbReference type="WBParaSite" id="NBR_0000285601-mRNA-1"/>
    </source>
</evidence>
<gene>
    <name evidence="1" type="ORF">NBR_LOCUS2857</name>
</gene>
<accession>A0A0N4XK04</accession>
<name>A0A0N4XK04_NIPBR</name>
<organism evidence="3">
    <name type="scientific">Nippostrongylus brasiliensis</name>
    <name type="common">Rat hookworm</name>
    <dbReference type="NCBI Taxonomy" id="27835"/>
    <lineage>
        <taxon>Eukaryota</taxon>
        <taxon>Metazoa</taxon>
        <taxon>Ecdysozoa</taxon>
        <taxon>Nematoda</taxon>
        <taxon>Chromadorea</taxon>
        <taxon>Rhabditida</taxon>
        <taxon>Rhabditina</taxon>
        <taxon>Rhabditomorpha</taxon>
        <taxon>Strongyloidea</taxon>
        <taxon>Heligmosomidae</taxon>
        <taxon>Nippostrongylus</taxon>
    </lineage>
</organism>